<keyword evidence="3" id="KW-1185">Reference proteome</keyword>
<name>A0ABR3F9N0_9AGAR</name>
<comment type="caution">
    <text evidence="2">The sequence shown here is derived from an EMBL/GenBank/DDBJ whole genome shotgun (WGS) entry which is preliminary data.</text>
</comment>
<accession>A0ABR3F9N0</accession>
<gene>
    <name evidence="2" type="ORF">V5O48_010135</name>
</gene>
<proteinExistence type="predicted"/>
<protein>
    <submittedName>
        <fullName evidence="2">Uncharacterized protein</fullName>
    </submittedName>
</protein>
<evidence type="ECO:0000256" key="1">
    <source>
        <dbReference type="SAM" id="MobiDB-lite"/>
    </source>
</evidence>
<reference evidence="2 3" key="1">
    <citation type="submission" date="2024-02" db="EMBL/GenBank/DDBJ databases">
        <title>A draft genome for the cacao thread blight pathogen Marasmius crinis-equi.</title>
        <authorList>
            <person name="Cohen S.P."/>
            <person name="Baruah I.K."/>
            <person name="Amoako-Attah I."/>
            <person name="Bukari Y."/>
            <person name="Meinhardt L.W."/>
            <person name="Bailey B.A."/>
        </authorList>
    </citation>
    <scope>NUCLEOTIDE SEQUENCE [LARGE SCALE GENOMIC DNA]</scope>
    <source>
        <strain evidence="2 3">GH-76</strain>
    </source>
</reference>
<dbReference type="Proteomes" id="UP001465976">
    <property type="component" value="Unassembled WGS sequence"/>
</dbReference>
<dbReference type="EMBL" id="JBAHYK010000710">
    <property type="protein sequence ID" value="KAL0571822.1"/>
    <property type="molecule type" value="Genomic_DNA"/>
</dbReference>
<organism evidence="2 3">
    <name type="scientific">Marasmius crinis-equi</name>
    <dbReference type="NCBI Taxonomy" id="585013"/>
    <lineage>
        <taxon>Eukaryota</taxon>
        <taxon>Fungi</taxon>
        <taxon>Dikarya</taxon>
        <taxon>Basidiomycota</taxon>
        <taxon>Agaricomycotina</taxon>
        <taxon>Agaricomycetes</taxon>
        <taxon>Agaricomycetidae</taxon>
        <taxon>Agaricales</taxon>
        <taxon>Marasmiineae</taxon>
        <taxon>Marasmiaceae</taxon>
        <taxon>Marasmius</taxon>
    </lineage>
</organism>
<sequence>MPPNHLSTPNDGQRQILRYLSNTQKAPPKRHAGLDALPEPKEEKEQGKKSSKKEWKVRLEMYIVPVKSGPVQPAFMSPLFLLHHHKDWWSPPILRSTPHHNDPRGALNATIEREMASRLNEFDWQMSGWLSAN</sequence>
<feature type="compositionally biased region" description="Basic and acidic residues" evidence="1">
    <location>
        <begin position="38"/>
        <end position="53"/>
    </location>
</feature>
<evidence type="ECO:0000313" key="3">
    <source>
        <dbReference type="Proteomes" id="UP001465976"/>
    </source>
</evidence>
<feature type="compositionally biased region" description="Polar residues" evidence="1">
    <location>
        <begin position="1"/>
        <end position="13"/>
    </location>
</feature>
<evidence type="ECO:0000313" key="2">
    <source>
        <dbReference type="EMBL" id="KAL0571822.1"/>
    </source>
</evidence>
<feature type="region of interest" description="Disordered" evidence="1">
    <location>
        <begin position="1"/>
        <end position="53"/>
    </location>
</feature>